<dbReference type="InterPro" id="IPR029052">
    <property type="entry name" value="Metallo-depent_PP-like"/>
</dbReference>
<dbReference type="STRING" id="1238424.J07HQW1_00144"/>
<dbReference type="EMBL" id="KE356560">
    <property type="protein sequence ID" value="ERG90131.1"/>
    <property type="molecule type" value="Genomic_DNA"/>
</dbReference>
<dbReference type="Gene3D" id="3.60.21.10">
    <property type="match status" value="1"/>
</dbReference>
<proteinExistence type="predicted"/>
<accession>U1PDF1</accession>
<organism evidence="1 2">
    <name type="scientific">Haloquadratum walsbyi J07HQW1</name>
    <dbReference type="NCBI Taxonomy" id="1238424"/>
    <lineage>
        <taxon>Archaea</taxon>
        <taxon>Methanobacteriati</taxon>
        <taxon>Methanobacteriota</taxon>
        <taxon>Stenosarchaea group</taxon>
        <taxon>Halobacteria</taxon>
        <taxon>Halobacteriales</taxon>
        <taxon>Haloferacaceae</taxon>
        <taxon>Haloquadratum</taxon>
    </lineage>
</organism>
<dbReference type="SUPFAM" id="SSF56300">
    <property type="entry name" value="Metallo-dependent phosphatases"/>
    <property type="match status" value="1"/>
</dbReference>
<sequence length="88" mass="9880">MKVVRGHLDDPDRYTYPSEFTESMPSIEEVPIMRYTHIQGHRISADGIIMNPGSVAQPRDGSPDAAFAVVDLDDWSVTEQRVSCDTDR</sequence>
<dbReference type="HOGENOM" id="CLU_2461708_0_0_2"/>
<dbReference type="Proteomes" id="UP000030649">
    <property type="component" value="Unassembled WGS sequence"/>
</dbReference>
<evidence type="ECO:0000313" key="2">
    <source>
        <dbReference type="Proteomes" id="UP000030649"/>
    </source>
</evidence>
<gene>
    <name evidence="1" type="ORF">J07HQW1_00144</name>
</gene>
<reference evidence="1 2" key="1">
    <citation type="journal article" date="2013" name="PLoS ONE">
        <title>Assembly-driven community genomics of a hypersaline microbial ecosystem.</title>
        <authorList>
            <person name="Podell S."/>
            <person name="Ugalde J.A."/>
            <person name="Narasingarao P."/>
            <person name="Banfield J.F."/>
            <person name="Heidelberg K.B."/>
            <person name="Allen E.E."/>
        </authorList>
    </citation>
    <scope>NUCLEOTIDE SEQUENCE [LARGE SCALE GENOMIC DNA]</scope>
    <source>
        <strain evidence="2">J07HQW1</strain>
    </source>
</reference>
<dbReference type="AlphaFoldDB" id="U1PDF1"/>
<name>U1PDF1_9EURY</name>
<evidence type="ECO:0000313" key="1">
    <source>
        <dbReference type="EMBL" id="ERG90131.1"/>
    </source>
</evidence>
<protein>
    <submittedName>
        <fullName evidence="1">Uncharacterized protein</fullName>
    </submittedName>
</protein>